<dbReference type="STRING" id="1230457.C476_11971"/>
<evidence type="ECO:0000256" key="1">
    <source>
        <dbReference type="SAM" id="MobiDB-lite"/>
    </source>
</evidence>
<protein>
    <recommendedName>
        <fullName evidence="2">DUF4382 domain-containing protein</fullName>
    </recommendedName>
</protein>
<reference evidence="3 4" key="1">
    <citation type="journal article" date="2014" name="PLoS Genet.">
        <title>Phylogenetically driven sequencing of extremely halophilic archaea reveals strategies for static and dynamic osmo-response.</title>
        <authorList>
            <person name="Becker E.A."/>
            <person name="Seitzer P.M."/>
            <person name="Tritt A."/>
            <person name="Larsen D."/>
            <person name="Krusor M."/>
            <person name="Yao A.I."/>
            <person name="Wu D."/>
            <person name="Madern D."/>
            <person name="Eisen J.A."/>
            <person name="Darling A.E."/>
            <person name="Facciotti M.T."/>
        </authorList>
    </citation>
    <scope>NUCLEOTIDE SEQUENCE [LARGE SCALE GENOMIC DNA]</scope>
    <source>
        <strain evidence="3 4">JCM 13563</strain>
    </source>
</reference>
<dbReference type="InterPro" id="IPR025491">
    <property type="entry name" value="DUF4382"/>
</dbReference>
<organism evidence="3 4">
    <name type="scientific">Natrinema limicola JCM 13563</name>
    <dbReference type="NCBI Taxonomy" id="1230457"/>
    <lineage>
        <taxon>Archaea</taxon>
        <taxon>Methanobacteriati</taxon>
        <taxon>Methanobacteriota</taxon>
        <taxon>Stenosarchaea group</taxon>
        <taxon>Halobacteria</taxon>
        <taxon>Halobacteriales</taxon>
        <taxon>Natrialbaceae</taxon>
        <taxon>Natrinema</taxon>
    </lineage>
</organism>
<feature type="compositionally biased region" description="Acidic residues" evidence="1">
    <location>
        <begin position="76"/>
        <end position="106"/>
    </location>
</feature>
<feature type="region of interest" description="Disordered" evidence="1">
    <location>
        <begin position="215"/>
        <end position="242"/>
    </location>
</feature>
<dbReference type="OrthoDB" id="187789at2157"/>
<dbReference type="PATRIC" id="fig|1230457.4.peg.2407"/>
<feature type="domain" description="DUF4382" evidence="2">
    <location>
        <begin position="41"/>
        <end position="209"/>
    </location>
</feature>
<evidence type="ECO:0000259" key="2">
    <source>
        <dbReference type="Pfam" id="PF14321"/>
    </source>
</evidence>
<name>M0C880_9EURY</name>
<proteinExistence type="predicted"/>
<dbReference type="RefSeq" id="WP_008013218.1">
    <property type="nucleotide sequence ID" value="NZ_AOIT01000048.1"/>
</dbReference>
<evidence type="ECO:0000313" key="4">
    <source>
        <dbReference type="Proteomes" id="UP000011615"/>
    </source>
</evidence>
<dbReference type="Pfam" id="PF14321">
    <property type="entry name" value="DUF4382"/>
    <property type="match status" value="1"/>
</dbReference>
<accession>M0C880</accession>
<gene>
    <name evidence="3" type="ORF">C476_11971</name>
</gene>
<feature type="region of interest" description="Disordered" evidence="1">
    <location>
        <begin position="33"/>
        <end position="55"/>
    </location>
</feature>
<dbReference type="Proteomes" id="UP000011615">
    <property type="component" value="Unassembled WGS sequence"/>
</dbReference>
<comment type="caution">
    <text evidence="3">The sequence shown here is derived from an EMBL/GenBank/DDBJ whole genome shotgun (WGS) entry which is preliminary data.</text>
</comment>
<keyword evidence="4" id="KW-1185">Reference proteome</keyword>
<feature type="region of interest" description="Disordered" evidence="1">
    <location>
        <begin position="70"/>
        <end position="108"/>
    </location>
</feature>
<sequence>MNPIDAVGRRDYLKLTSGVAAGSTVGLSGCLGGSGGDEAETGTLGTKVTDQPGDIADFDSCVVTIQGIWVKPHNEEEGDEDDSAGDEENSTETDNDTAGDEADVDESEGREYYEFDEPQEADLVDLQGDNTQLIDERELTAQEYEFLQLDVSDVAGKLKGGGDAEVSTPGNAPLQFTERFEIRPDQRTTFVGDFTPVRRGQQDSYLLQPVAQGTRVVYEDEEDEANETTETSNDTNGSETDA</sequence>
<feature type="compositionally biased region" description="Low complexity" evidence="1">
    <location>
        <begin position="228"/>
        <end position="242"/>
    </location>
</feature>
<dbReference type="AlphaFoldDB" id="M0C880"/>
<dbReference type="EMBL" id="AOIT01000048">
    <property type="protein sequence ID" value="ELZ19476.1"/>
    <property type="molecule type" value="Genomic_DNA"/>
</dbReference>
<dbReference type="eggNOG" id="arCOG06011">
    <property type="taxonomic scope" value="Archaea"/>
</dbReference>
<evidence type="ECO:0000313" key="3">
    <source>
        <dbReference type="EMBL" id="ELZ19476.1"/>
    </source>
</evidence>